<dbReference type="AlphaFoldDB" id="A0A562VNB8"/>
<feature type="transmembrane region" description="Helical" evidence="8">
    <location>
        <begin position="327"/>
        <end position="354"/>
    </location>
</feature>
<evidence type="ECO:0000256" key="1">
    <source>
        <dbReference type="ARBA" id="ARBA00004651"/>
    </source>
</evidence>
<comment type="similarity">
    <text evidence="2">Belongs to the ABC-4 integral membrane protein family. LolC/E subfamily.</text>
</comment>
<evidence type="ECO:0000256" key="3">
    <source>
        <dbReference type="ARBA" id="ARBA00022448"/>
    </source>
</evidence>
<keyword evidence="6 8" id="KW-1133">Transmembrane helix</keyword>
<dbReference type="InterPro" id="IPR011925">
    <property type="entry name" value="LolCE_TM"/>
</dbReference>
<dbReference type="PANTHER" id="PTHR30489">
    <property type="entry name" value="LIPOPROTEIN-RELEASING SYSTEM TRANSMEMBRANE PROTEIN LOLE"/>
    <property type="match status" value="1"/>
</dbReference>
<feature type="domain" description="ABC3 transporter permease C-terminal" evidence="9">
    <location>
        <begin position="284"/>
        <end position="416"/>
    </location>
</feature>
<dbReference type="Pfam" id="PF12704">
    <property type="entry name" value="MacB_PCD"/>
    <property type="match status" value="1"/>
</dbReference>
<keyword evidence="11" id="KW-0449">Lipoprotein</keyword>
<dbReference type="GO" id="GO:0098797">
    <property type="term" value="C:plasma membrane protein complex"/>
    <property type="evidence" value="ECO:0007669"/>
    <property type="project" value="TreeGrafter"/>
</dbReference>
<dbReference type="Pfam" id="PF02687">
    <property type="entry name" value="FtsX"/>
    <property type="match status" value="1"/>
</dbReference>
<dbReference type="GO" id="GO:0042953">
    <property type="term" value="P:lipoprotein transport"/>
    <property type="evidence" value="ECO:0007669"/>
    <property type="project" value="InterPro"/>
</dbReference>
<evidence type="ECO:0000256" key="4">
    <source>
        <dbReference type="ARBA" id="ARBA00022475"/>
    </source>
</evidence>
<evidence type="ECO:0000313" key="12">
    <source>
        <dbReference type="Proteomes" id="UP000319449"/>
    </source>
</evidence>
<feature type="domain" description="MacB-like periplasmic core" evidence="10">
    <location>
        <begin position="25"/>
        <end position="253"/>
    </location>
</feature>
<dbReference type="NCBIfam" id="TIGR02212">
    <property type="entry name" value="lolCE"/>
    <property type="match status" value="1"/>
</dbReference>
<dbReference type="Proteomes" id="UP000319449">
    <property type="component" value="Unassembled WGS sequence"/>
</dbReference>
<name>A0A562VNB8_9BACT</name>
<keyword evidence="5 8" id="KW-0812">Transmembrane</keyword>
<gene>
    <name evidence="11" type="ORF">JN12_01962</name>
</gene>
<dbReference type="GO" id="GO:0044874">
    <property type="term" value="P:lipoprotein localization to outer membrane"/>
    <property type="evidence" value="ECO:0007669"/>
    <property type="project" value="TreeGrafter"/>
</dbReference>
<evidence type="ECO:0000256" key="6">
    <source>
        <dbReference type="ARBA" id="ARBA00022989"/>
    </source>
</evidence>
<dbReference type="InterPro" id="IPR051447">
    <property type="entry name" value="Lipoprotein-release_system"/>
</dbReference>
<dbReference type="RefSeq" id="WP_145021909.1">
    <property type="nucleotide sequence ID" value="NZ_VLLN01000010.1"/>
</dbReference>
<comment type="caution">
    <text evidence="11">The sequence shown here is derived from an EMBL/GenBank/DDBJ whole genome shotgun (WGS) entry which is preliminary data.</text>
</comment>
<evidence type="ECO:0000259" key="10">
    <source>
        <dbReference type="Pfam" id="PF12704"/>
    </source>
</evidence>
<evidence type="ECO:0000256" key="7">
    <source>
        <dbReference type="ARBA" id="ARBA00023136"/>
    </source>
</evidence>
<dbReference type="EMBL" id="VLLN01000010">
    <property type="protein sequence ID" value="TWJ19271.1"/>
    <property type="molecule type" value="Genomic_DNA"/>
</dbReference>
<dbReference type="InterPro" id="IPR003838">
    <property type="entry name" value="ABC3_permease_C"/>
</dbReference>
<comment type="subcellular location">
    <subcellularLocation>
        <location evidence="1">Cell membrane</location>
        <topology evidence="1">Multi-pass membrane protein</topology>
    </subcellularLocation>
</comment>
<organism evidence="11 12">
    <name type="scientific">Geobacter argillaceus</name>
    <dbReference type="NCBI Taxonomy" id="345631"/>
    <lineage>
        <taxon>Bacteria</taxon>
        <taxon>Pseudomonadati</taxon>
        <taxon>Thermodesulfobacteriota</taxon>
        <taxon>Desulfuromonadia</taxon>
        <taxon>Geobacterales</taxon>
        <taxon>Geobacteraceae</taxon>
        <taxon>Geobacter</taxon>
    </lineage>
</organism>
<dbReference type="OrthoDB" id="9808461at2"/>
<evidence type="ECO:0000313" key="11">
    <source>
        <dbReference type="EMBL" id="TWJ19271.1"/>
    </source>
</evidence>
<accession>A0A562VNB8</accession>
<reference evidence="11 12" key="1">
    <citation type="submission" date="2019-07" db="EMBL/GenBank/DDBJ databases">
        <title>Genomic Encyclopedia of Archaeal and Bacterial Type Strains, Phase II (KMG-II): from individual species to whole genera.</title>
        <authorList>
            <person name="Goeker M."/>
        </authorList>
    </citation>
    <scope>NUCLEOTIDE SEQUENCE [LARGE SCALE GENOMIC DNA]</scope>
    <source>
        <strain evidence="11 12">ATCC BAA-1139</strain>
    </source>
</reference>
<keyword evidence="12" id="KW-1185">Reference proteome</keyword>
<evidence type="ECO:0000256" key="2">
    <source>
        <dbReference type="ARBA" id="ARBA00005236"/>
    </source>
</evidence>
<feature type="transmembrane region" description="Helical" evidence="8">
    <location>
        <begin position="282"/>
        <end position="306"/>
    </location>
</feature>
<evidence type="ECO:0000256" key="8">
    <source>
        <dbReference type="SAM" id="Phobius"/>
    </source>
</evidence>
<protein>
    <submittedName>
        <fullName evidence="11">Lipoprotein-releasing system permease protein</fullName>
    </submittedName>
</protein>
<sequence length="425" mass="45758">MPYELFIGLRYLKAKRKSTFISIITLISTAGVALGVMALIIVLAVMTGFEEDLKEKILGTNAHIVVLGSGGSIDDPKGVMARLGKFDGVVAATPFIYNQVMLAAGKNVSGVVLRGIDPQSDRQVTNLHKAMVQGRLEELANGTSPTPAAAAEPRLPGLVIGKELARNLNLYVGDTVNVISPLGNITPLGMIPKMKQFRVAGIFNTGMFEYDTTLAYAGIGEAQSFLGMGASVTGIQLKVADVYKAGELSRRINRELGGAFYARDWMQMNRNILFALKTEKTVMFIILTLIVLVAAFGIASTLFMVVMEKTKDIAILKSMGATGRSIMRIFIFEGLIIGVLGTLIGLLGGLLVALNLEAIVGVVQRLTGFELFSKDVYYLDRFPSQVVPADVVLVAVTAVLISFVATLYPSWQAAKLMPAEALRYE</sequence>
<dbReference type="InterPro" id="IPR025857">
    <property type="entry name" value="MacB_PCD"/>
</dbReference>
<keyword evidence="7 8" id="KW-0472">Membrane</keyword>
<proteinExistence type="inferred from homology"/>
<evidence type="ECO:0000259" key="9">
    <source>
        <dbReference type="Pfam" id="PF02687"/>
    </source>
</evidence>
<evidence type="ECO:0000256" key="5">
    <source>
        <dbReference type="ARBA" id="ARBA00022692"/>
    </source>
</evidence>
<keyword evidence="3" id="KW-0813">Transport</keyword>
<dbReference type="PANTHER" id="PTHR30489:SF0">
    <property type="entry name" value="LIPOPROTEIN-RELEASING SYSTEM TRANSMEMBRANE PROTEIN LOLE"/>
    <property type="match status" value="1"/>
</dbReference>
<feature type="transmembrane region" description="Helical" evidence="8">
    <location>
        <begin position="20"/>
        <end position="46"/>
    </location>
</feature>
<feature type="transmembrane region" description="Helical" evidence="8">
    <location>
        <begin position="386"/>
        <end position="408"/>
    </location>
</feature>
<keyword evidence="4" id="KW-1003">Cell membrane</keyword>